<evidence type="ECO:0000256" key="5">
    <source>
        <dbReference type="ARBA" id="ARBA00014116"/>
    </source>
</evidence>
<dbReference type="InterPro" id="IPR007484">
    <property type="entry name" value="Peptidase_M28"/>
</dbReference>
<dbReference type="PANTHER" id="PTHR12053:SF3">
    <property type="entry name" value="CARBOXYPEPTIDASE Q"/>
    <property type="match status" value="1"/>
</dbReference>
<dbReference type="Gene3D" id="3.40.630.10">
    <property type="entry name" value="Zn peptidases"/>
    <property type="match status" value="2"/>
</dbReference>
<dbReference type="InterPro" id="IPR039866">
    <property type="entry name" value="CPQ"/>
</dbReference>
<evidence type="ECO:0000256" key="14">
    <source>
        <dbReference type="ARBA" id="ARBA00023034"/>
    </source>
</evidence>
<feature type="domain" description="Peptidase M28" evidence="22">
    <location>
        <begin position="304"/>
        <end position="501"/>
    </location>
</feature>
<dbReference type="GO" id="GO:0070573">
    <property type="term" value="F:metallodipeptidase activity"/>
    <property type="evidence" value="ECO:0007669"/>
    <property type="project" value="InterPro"/>
</dbReference>
<keyword evidence="7" id="KW-0121">Carboxypeptidase</keyword>
<proteinExistence type="predicted"/>
<evidence type="ECO:0000256" key="11">
    <source>
        <dbReference type="ARBA" id="ARBA00022801"/>
    </source>
</evidence>
<accession>B8KSJ6</accession>
<dbReference type="Pfam" id="PF04389">
    <property type="entry name" value="Peptidase_M28"/>
    <property type="match status" value="1"/>
</dbReference>
<gene>
    <name evidence="23" type="ORF">NOR51B_54</name>
</gene>
<keyword evidence="12" id="KW-0256">Endoplasmic reticulum</keyword>
<keyword evidence="17" id="KW-0325">Glycoprotein</keyword>
<evidence type="ECO:0000256" key="12">
    <source>
        <dbReference type="ARBA" id="ARBA00022824"/>
    </source>
</evidence>
<evidence type="ECO:0000256" key="2">
    <source>
        <dbReference type="ARBA" id="ARBA00004371"/>
    </source>
</evidence>
<keyword evidence="10" id="KW-0732">Signal</keyword>
<dbReference type="SUPFAM" id="SSF53187">
    <property type="entry name" value="Zn-dependent exopeptidases"/>
    <property type="match status" value="1"/>
</dbReference>
<evidence type="ECO:0000259" key="22">
    <source>
        <dbReference type="Pfam" id="PF04389"/>
    </source>
</evidence>
<evidence type="ECO:0000256" key="16">
    <source>
        <dbReference type="ARBA" id="ARBA00023145"/>
    </source>
</evidence>
<evidence type="ECO:0000313" key="23">
    <source>
        <dbReference type="EMBL" id="EED34117.1"/>
    </source>
</evidence>
<evidence type="ECO:0000256" key="6">
    <source>
        <dbReference type="ARBA" id="ARBA00022525"/>
    </source>
</evidence>
<dbReference type="GO" id="GO:0005576">
    <property type="term" value="C:extracellular region"/>
    <property type="evidence" value="ECO:0007669"/>
    <property type="project" value="UniProtKB-SubCell"/>
</dbReference>
<dbReference type="eggNOG" id="COG2234">
    <property type="taxonomic scope" value="Bacteria"/>
</dbReference>
<evidence type="ECO:0000313" key="24">
    <source>
        <dbReference type="Proteomes" id="UP000004699"/>
    </source>
</evidence>
<keyword evidence="14" id="KW-0333">Golgi apparatus</keyword>
<protein>
    <recommendedName>
        <fullName evidence="5">Carboxypeptidase Q</fullName>
    </recommendedName>
    <alternativeName>
        <fullName evidence="20">Plasma glutamate carboxypeptidase</fullName>
    </alternativeName>
</protein>
<sequence length="535" mass="59580">MVSRIKDQAFNHSRVMEYMHHLADENGPRLAASPGYQRAAQWAVDTLSKDGIESARIEKFGDFGRSWTWSGISVQMIEPQATTLNAVPLAWSSGTDGLITAPVVFAPLWENPRDTAQTDLVKLAERIDAYKNQYAGKLKDKIVLLSGKRPFKLPSEPETQRWSADDLNGMMSARDPRTEDLYEWPLLKVPFKTADRWLMYEMIPAEIQSDYSDRTARLMNRLIEFLNKEQVAAVAMTNTEGNGAVIFAESFGSNLASGPIPAAAVQLMPEHYNRLVRLVQRKVPVSLSIKVDATFPELNAKGKNVIADLPGGSKRREVVMMGAHLDSWHGGTGATDNAAGVAVVMEAMRILKTLDLELDRTVRLGLWDAEEVGHLGSRAYVKEHLGDPRTMKLKSAHETFSVYFNIDTGSGKTRGILTQGNDMVKPIFIELMKPFEEHGISAAVPRNDWGTDHQAFDAVGLPSFNLLQDQLDYWSHTHHSNVDTVDHIVPQDLMVSAAFMASLVYHAAIRDELMPREPLPPPLPKPQPLPEILQD</sequence>
<dbReference type="GO" id="GO:0004180">
    <property type="term" value="F:carboxypeptidase activity"/>
    <property type="evidence" value="ECO:0007669"/>
    <property type="project" value="UniProtKB-KW"/>
</dbReference>
<dbReference type="EMBL" id="DS999411">
    <property type="protein sequence ID" value="EED34117.1"/>
    <property type="molecule type" value="Genomic_DNA"/>
</dbReference>
<evidence type="ECO:0000256" key="13">
    <source>
        <dbReference type="ARBA" id="ARBA00022833"/>
    </source>
</evidence>
<dbReference type="Proteomes" id="UP000004699">
    <property type="component" value="Unassembled WGS sequence"/>
</dbReference>
<evidence type="ECO:0000256" key="1">
    <source>
        <dbReference type="ARBA" id="ARBA00004240"/>
    </source>
</evidence>
<dbReference type="HOGENOM" id="CLU_033697_1_1_6"/>
<evidence type="ECO:0000256" key="19">
    <source>
        <dbReference type="ARBA" id="ARBA00025833"/>
    </source>
</evidence>
<evidence type="ECO:0000256" key="7">
    <source>
        <dbReference type="ARBA" id="ARBA00022645"/>
    </source>
</evidence>
<keyword evidence="11" id="KW-0378">Hydrolase</keyword>
<evidence type="ECO:0000256" key="9">
    <source>
        <dbReference type="ARBA" id="ARBA00022723"/>
    </source>
</evidence>
<dbReference type="STRING" id="565045.NOR51B_54"/>
<keyword evidence="15" id="KW-0482">Metalloprotease</keyword>
<evidence type="ECO:0000256" key="10">
    <source>
        <dbReference type="ARBA" id="ARBA00022729"/>
    </source>
</evidence>
<keyword evidence="9" id="KW-0479">Metal-binding</keyword>
<evidence type="ECO:0000256" key="8">
    <source>
        <dbReference type="ARBA" id="ARBA00022670"/>
    </source>
</evidence>
<comment type="subcellular location">
    <subcellularLocation>
        <location evidence="1">Endoplasmic reticulum</location>
    </subcellularLocation>
    <subcellularLocation>
        <location evidence="3">Golgi apparatus</location>
    </subcellularLocation>
    <subcellularLocation>
        <location evidence="2">Lysosome</location>
    </subcellularLocation>
    <subcellularLocation>
        <location evidence="4">Secreted</location>
    </subcellularLocation>
</comment>
<feature type="region of interest" description="Disordered" evidence="21">
    <location>
        <begin position="516"/>
        <end position="535"/>
    </location>
</feature>
<keyword evidence="8" id="KW-0645">Protease</keyword>
<keyword evidence="18" id="KW-0458">Lysosome</keyword>
<dbReference type="GO" id="GO:0046872">
    <property type="term" value="F:metal ion binding"/>
    <property type="evidence" value="ECO:0007669"/>
    <property type="project" value="UniProtKB-KW"/>
</dbReference>
<dbReference type="PANTHER" id="PTHR12053">
    <property type="entry name" value="PROTEASE FAMILY M28 PLASMA GLUTAMATE CARBOXYPEPTIDASE-RELATED"/>
    <property type="match status" value="1"/>
</dbReference>
<dbReference type="AlphaFoldDB" id="B8KSJ6"/>
<evidence type="ECO:0000256" key="20">
    <source>
        <dbReference type="ARBA" id="ARBA00033328"/>
    </source>
</evidence>
<keyword evidence="16" id="KW-0865">Zymogen</keyword>
<dbReference type="GO" id="GO:0005764">
    <property type="term" value="C:lysosome"/>
    <property type="evidence" value="ECO:0007669"/>
    <property type="project" value="UniProtKB-SubCell"/>
</dbReference>
<reference evidence="24" key="1">
    <citation type="journal article" date="2013" name="BMC Microbiol.">
        <title>Taxonomy and evolution of bacteriochlorophyll a-containing members of the OM60/NOR5 clade of marine gammaproteobacteria: description of Luminiphilus syltensis gen. nov., sp. nov., reclassification of Haliea rubra as Pseudohaliea rubra gen. nov., comb. nov., and emendation of Chromatocurvus halotolerans.</title>
        <authorList>
            <person name="Spring S."/>
            <person name="Riedel T."/>
            <person name="Sproer C."/>
            <person name="Yan S."/>
            <person name="Harder J."/>
            <person name="Fuchs B.M."/>
        </authorList>
    </citation>
    <scope>NUCLEOTIDE SEQUENCE [LARGE SCALE GENOMIC DNA]</scope>
    <source>
        <strain evidence="24">NOR51-B</strain>
    </source>
</reference>
<evidence type="ECO:0000256" key="4">
    <source>
        <dbReference type="ARBA" id="ARBA00004613"/>
    </source>
</evidence>
<evidence type="ECO:0000256" key="18">
    <source>
        <dbReference type="ARBA" id="ARBA00023228"/>
    </source>
</evidence>
<evidence type="ECO:0000256" key="15">
    <source>
        <dbReference type="ARBA" id="ARBA00023049"/>
    </source>
</evidence>
<keyword evidence="24" id="KW-1185">Reference proteome</keyword>
<keyword evidence="6" id="KW-0964">Secreted</keyword>
<evidence type="ECO:0000256" key="17">
    <source>
        <dbReference type="ARBA" id="ARBA00023180"/>
    </source>
</evidence>
<dbReference type="GO" id="GO:0006508">
    <property type="term" value="P:proteolysis"/>
    <property type="evidence" value="ECO:0007669"/>
    <property type="project" value="UniProtKB-KW"/>
</dbReference>
<feature type="compositionally biased region" description="Pro residues" evidence="21">
    <location>
        <begin position="517"/>
        <end position="529"/>
    </location>
</feature>
<keyword evidence="13" id="KW-0862">Zinc</keyword>
<name>B8KSJ6_9GAMM</name>
<comment type="subunit">
    <text evidence="19">Homodimer. The monomeric form is inactive while the homodimer is active.</text>
</comment>
<evidence type="ECO:0000256" key="21">
    <source>
        <dbReference type="SAM" id="MobiDB-lite"/>
    </source>
</evidence>
<evidence type="ECO:0000256" key="3">
    <source>
        <dbReference type="ARBA" id="ARBA00004555"/>
    </source>
</evidence>
<organism evidence="23 24">
    <name type="scientific">Luminiphilus syltensis NOR5-1B</name>
    <dbReference type="NCBI Taxonomy" id="565045"/>
    <lineage>
        <taxon>Bacteria</taxon>
        <taxon>Pseudomonadati</taxon>
        <taxon>Pseudomonadota</taxon>
        <taxon>Gammaproteobacteria</taxon>
        <taxon>Cellvibrionales</taxon>
        <taxon>Halieaceae</taxon>
        <taxon>Luminiphilus</taxon>
    </lineage>
</organism>